<feature type="compositionally biased region" description="Basic and acidic residues" evidence="1">
    <location>
        <begin position="248"/>
        <end position="262"/>
    </location>
</feature>
<dbReference type="InterPro" id="IPR052997">
    <property type="entry name" value="RRT15-like"/>
</dbReference>
<keyword evidence="3" id="KW-1185">Reference proteome</keyword>
<evidence type="ECO:0000313" key="3">
    <source>
        <dbReference type="Proteomes" id="UP001235939"/>
    </source>
</evidence>
<feature type="region of interest" description="Disordered" evidence="1">
    <location>
        <begin position="137"/>
        <end position="169"/>
    </location>
</feature>
<gene>
    <name evidence="2" type="ORF">LAZ67_23001833</name>
</gene>
<feature type="region of interest" description="Disordered" evidence="1">
    <location>
        <begin position="200"/>
        <end position="222"/>
    </location>
</feature>
<feature type="region of interest" description="Disordered" evidence="1">
    <location>
        <begin position="243"/>
        <end position="272"/>
    </location>
</feature>
<accession>A0ABY6LR07</accession>
<evidence type="ECO:0000313" key="2">
    <source>
        <dbReference type="EMBL" id="UYV83639.1"/>
    </source>
</evidence>
<feature type="compositionally biased region" description="Low complexity" evidence="1">
    <location>
        <begin position="210"/>
        <end position="220"/>
    </location>
</feature>
<evidence type="ECO:0000256" key="1">
    <source>
        <dbReference type="SAM" id="MobiDB-lite"/>
    </source>
</evidence>
<dbReference type="PANTHER" id="PTHR33047:SF8">
    <property type="entry name" value="REGULATOR OF RDNA TRANSCRIPTION PROTEIN 15"/>
    <property type="match status" value="1"/>
</dbReference>
<organism evidence="2 3">
    <name type="scientific">Cordylochernes scorpioides</name>
    <dbReference type="NCBI Taxonomy" id="51811"/>
    <lineage>
        <taxon>Eukaryota</taxon>
        <taxon>Metazoa</taxon>
        <taxon>Ecdysozoa</taxon>
        <taxon>Arthropoda</taxon>
        <taxon>Chelicerata</taxon>
        <taxon>Arachnida</taxon>
        <taxon>Pseudoscorpiones</taxon>
        <taxon>Cheliferoidea</taxon>
        <taxon>Chernetidae</taxon>
        <taxon>Cordylochernes</taxon>
    </lineage>
</organism>
<dbReference type="Proteomes" id="UP001235939">
    <property type="component" value="Chromosome 23"/>
</dbReference>
<dbReference type="EMBL" id="CP092885">
    <property type="protein sequence ID" value="UYV83639.1"/>
    <property type="molecule type" value="Genomic_DNA"/>
</dbReference>
<sequence>MLDTFKPRISKGSIGHAFAVRIRTENQDQASFCPFTSHEVSVLAELALGHLRYPLKDVPPQPSSPPETVLGADRPHQKWDLVLECRSETAFRLTESQSDALAGLIDQLLDLRPGGNSNLYKILRQVKAELKTIPAAVTPTPPLTAPRPSEPTPPTSHREELTPAMTTPPPMEMEEYDLTAEEEQCTFEALGALIKIDRGGKRGKRGSKGEIGAPGAIGIDGPKGETMLQKAFKDDCISRSQSGKWHKAFKEGREEVADEPRSGRPTTARTDENVDRVLEVLRTDRRLSIQQIADTLHMSTLWYMG</sequence>
<feature type="compositionally biased region" description="Pro residues" evidence="1">
    <location>
        <begin position="139"/>
        <end position="154"/>
    </location>
</feature>
<reference evidence="2 3" key="1">
    <citation type="submission" date="2022-03" db="EMBL/GenBank/DDBJ databases">
        <title>A chromosomal length assembly of Cordylochernes scorpioides.</title>
        <authorList>
            <person name="Zeh D."/>
            <person name="Zeh J."/>
        </authorList>
    </citation>
    <scope>NUCLEOTIDE SEQUENCE [LARGE SCALE GENOMIC DNA]</scope>
    <source>
        <strain evidence="2">IN4F17</strain>
        <tissue evidence="2">Whole Body</tissue>
    </source>
</reference>
<protein>
    <submittedName>
        <fullName evidence="2">Uncharacterized protein</fullName>
    </submittedName>
</protein>
<proteinExistence type="predicted"/>
<name>A0ABY6LR07_9ARAC</name>
<dbReference type="PANTHER" id="PTHR33047">
    <property type="entry name" value="PROTEIN TAR1"/>
    <property type="match status" value="1"/>
</dbReference>